<comment type="caution">
    <text evidence="2">The sequence shown here is derived from an EMBL/GenBank/DDBJ whole genome shotgun (WGS) entry which is preliminary data.</text>
</comment>
<sequence>MFLRRTLPFLIVASLCSFFLFAVLSNGGLSWSTLPQAIGFGEKYGPTEEQIASGENILPDLRVSSPRPNFSGFHEPKIENQSPYGVGETKPPGSNYTKCLVIPRTKTEDTSWIEKELGDMMESGLLQTAVYTVNDKTAKLHPPKNKGHEVMVYLSYIIDNYEDLADVSLFMHAHQFTWHNNELLERDAAQMVRHLSPERVTREGYMNLRCHWDPGCPEWLHPGATVRNVDKQEEVLLAESWSQLFPLDAIPTVLAQPCCAQFAVSRDRILKTNKMRYIYMRDWLIKTELSDYLSGRIFEYIWQFIFNKAPIHCPSMSACYCDGYGLCFGTQEKFERWFELRFQQDEFKEKLRVWQEKADLIDEWRKDAKEGKMVEEAMLEVPEVGRDKEYRQNIKELQEELDKSKQDALELGKDPKQRARESDRQWKAGDGF</sequence>
<evidence type="ECO:0000256" key="1">
    <source>
        <dbReference type="SAM" id="MobiDB-lite"/>
    </source>
</evidence>
<dbReference type="InterPro" id="IPR021838">
    <property type="entry name" value="DUF3431"/>
</dbReference>
<dbReference type="PANTHER" id="PTHR37490:SF3">
    <property type="entry name" value="DUF3431 DOMAIN CONTAINING PROTEIN"/>
    <property type="match status" value="1"/>
</dbReference>
<gene>
    <name evidence="2" type="ORF">LECACI_7A006800</name>
</gene>
<evidence type="ECO:0000313" key="3">
    <source>
        <dbReference type="Proteomes" id="UP001296104"/>
    </source>
</evidence>
<dbReference type="Pfam" id="PF11913">
    <property type="entry name" value="DUF3431"/>
    <property type="match status" value="1"/>
</dbReference>
<dbReference type="PANTHER" id="PTHR37490">
    <property type="entry name" value="EXPRESSED PROTEIN"/>
    <property type="match status" value="1"/>
</dbReference>
<organism evidence="2 3">
    <name type="scientific">Lecanosticta acicola</name>
    <dbReference type="NCBI Taxonomy" id="111012"/>
    <lineage>
        <taxon>Eukaryota</taxon>
        <taxon>Fungi</taxon>
        <taxon>Dikarya</taxon>
        <taxon>Ascomycota</taxon>
        <taxon>Pezizomycotina</taxon>
        <taxon>Dothideomycetes</taxon>
        <taxon>Dothideomycetidae</taxon>
        <taxon>Mycosphaerellales</taxon>
        <taxon>Mycosphaerellaceae</taxon>
        <taxon>Lecanosticta</taxon>
    </lineage>
</organism>
<accession>A0AAI9ECR8</accession>
<keyword evidence="3" id="KW-1185">Reference proteome</keyword>
<dbReference type="AlphaFoldDB" id="A0AAI9ECR8"/>
<proteinExistence type="predicted"/>
<reference evidence="2" key="1">
    <citation type="submission" date="2023-11" db="EMBL/GenBank/DDBJ databases">
        <authorList>
            <person name="Alioto T."/>
            <person name="Alioto T."/>
            <person name="Gomez Garrido J."/>
        </authorList>
    </citation>
    <scope>NUCLEOTIDE SEQUENCE</scope>
</reference>
<dbReference type="EMBL" id="CAVMBE010000051">
    <property type="protein sequence ID" value="CAK4031642.1"/>
    <property type="molecule type" value="Genomic_DNA"/>
</dbReference>
<name>A0AAI9ECR8_9PEZI</name>
<evidence type="ECO:0000313" key="2">
    <source>
        <dbReference type="EMBL" id="CAK4031642.1"/>
    </source>
</evidence>
<dbReference type="Proteomes" id="UP001296104">
    <property type="component" value="Unassembled WGS sequence"/>
</dbReference>
<protein>
    <submittedName>
        <fullName evidence="2">Uncharacterized protein</fullName>
    </submittedName>
</protein>
<feature type="region of interest" description="Disordered" evidence="1">
    <location>
        <begin position="401"/>
        <end position="432"/>
    </location>
</feature>